<accession>A0A1H6EFT9</accession>
<dbReference type="GO" id="GO:0003677">
    <property type="term" value="F:DNA binding"/>
    <property type="evidence" value="ECO:0007669"/>
    <property type="project" value="InterPro"/>
</dbReference>
<dbReference type="EMBL" id="FOME01000003">
    <property type="protein sequence ID" value="SFD21867.1"/>
    <property type="molecule type" value="Genomic_DNA"/>
</dbReference>
<evidence type="ECO:0000313" key="3">
    <source>
        <dbReference type="EMBL" id="SFD21867.1"/>
    </source>
</evidence>
<dbReference type="EMBL" id="FNVB01000011">
    <property type="protein sequence ID" value="SEG96151.1"/>
    <property type="molecule type" value="Genomic_DNA"/>
</dbReference>
<reference evidence="2" key="1">
    <citation type="submission" date="2016-10" db="EMBL/GenBank/DDBJ databases">
        <authorList>
            <person name="de Groot N.N."/>
        </authorList>
    </citation>
    <scope>NUCLEOTIDE SEQUENCE [LARGE SCALE GENOMIC DNA]</scope>
    <source>
        <strain evidence="2">ATCC 20501</strain>
    </source>
</reference>
<evidence type="ECO:0000313" key="2">
    <source>
        <dbReference type="EMBL" id="SEG96151.1"/>
    </source>
</evidence>
<protein>
    <submittedName>
        <fullName evidence="2">Helix-turn-helix domain-containing protein</fullName>
    </submittedName>
</protein>
<name>A0A1H6EFT9_9PSEU</name>
<keyword evidence="4" id="KW-1185">Reference proteome</keyword>
<dbReference type="InterPro" id="IPR001387">
    <property type="entry name" value="Cro/C1-type_HTH"/>
</dbReference>
<feature type="domain" description="HTH cro/C1-type" evidence="1">
    <location>
        <begin position="10"/>
        <end position="64"/>
    </location>
</feature>
<evidence type="ECO:0000259" key="1">
    <source>
        <dbReference type="PROSITE" id="PS50943"/>
    </source>
</evidence>
<dbReference type="Proteomes" id="UP000199690">
    <property type="component" value="Unassembled WGS sequence"/>
</dbReference>
<accession>A0A1I1QIN2</accession>
<dbReference type="AlphaFoldDB" id="A0A1H6EFT9"/>
<reference evidence="4 5" key="2">
    <citation type="submission" date="2016-10" db="EMBL/GenBank/DDBJ databases">
        <authorList>
            <person name="Varghese N."/>
            <person name="Submissions S."/>
        </authorList>
    </citation>
    <scope>NUCLEOTIDE SEQUENCE [LARGE SCALE GENOMIC DNA]</scope>
    <source>
        <strain evidence="5">ATCC 20501</strain>
        <strain evidence="3 4">CGMCC 4.3529</strain>
    </source>
</reference>
<dbReference type="Pfam" id="PF13560">
    <property type="entry name" value="HTH_31"/>
    <property type="match status" value="1"/>
</dbReference>
<gene>
    <name evidence="2" type="ORF">SAMN02982929_06318</name>
    <name evidence="3" type="ORF">SAMN05216506_103108</name>
</gene>
<dbReference type="SMART" id="SM00530">
    <property type="entry name" value="HTH_XRE"/>
    <property type="match status" value="1"/>
</dbReference>
<dbReference type="Pfam" id="PF19054">
    <property type="entry name" value="DUF5753"/>
    <property type="match status" value="1"/>
</dbReference>
<dbReference type="InterPro" id="IPR043917">
    <property type="entry name" value="DUF5753"/>
</dbReference>
<dbReference type="Proteomes" id="UP000236729">
    <property type="component" value="Unassembled WGS sequence"/>
</dbReference>
<dbReference type="InterPro" id="IPR010982">
    <property type="entry name" value="Lambda_DNA-bd_dom_sf"/>
</dbReference>
<proteinExistence type="predicted"/>
<evidence type="ECO:0000313" key="5">
    <source>
        <dbReference type="Proteomes" id="UP000236729"/>
    </source>
</evidence>
<dbReference type="CDD" id="cd00093">
    <property type="entry name" value="HTH_XRE"/>
    <property type="match status" value="1"/>
</dbReference>
<organism evidence="2 5">
    <name type="scientific">Saccharopolyspora kobensis</name>
    <dbReference type="NCBI Taxonomy" id="146035"/>
    <lineage>
        <taxon>Bacteria</taxon>
        <taxon>Bacillati</taxon>
        <taxon>Actinomycetota</taxon>
        <taxon>Actinomycetes</taxon>
        <taxon>Pseudonocardiales</taxon>
        <taxon>Pseudonocardiaceae</taxon>
        <taxon>Saccharopolyspora</taxon>
    </lineage>
</organism>
<dbReference type="Gene3D" id="1.10.260.40">
    <property type="entry name" value="lambda repressor-like DNA-binding domains"/>
    <property type="match status" value="1"/>
</dbReference>
<dbReference type="PROSITE" id="PS50943">
    <property type="entry name" value="HTH_CROC1"/>
    <property type="match status" value="1"/>
</dbReference>
<dbReference type="SUPFAM" id="SSF47413">
    <property type="entry name" value="lambda repressor-like DNA-binding domains"/>
    <property type="match status" value="1"/>
</dbReference>
<evidence type="ECO:0000313" key="4">
    <source>
        <dbReference type="Proteomes" id="UP000199690"/>
    </source>
</evidence>
<sequence length="272" mass="30395">MRRKTLGAELRKLRNAQDLPAEEIASLLGCSVAKVRHMENGRTSPSKAELKVLMDHYGLSQERRELLEETREGARKRGWWSTYRLPSWFQDYVGLETDAVRVRTFELEMVPGLLQTEAYARSINVVGSHMTQPEDVERQVNARIRRQERLGDDSMELHAVLSESALHRCAADSTLASGQLKRLLELGERPNITIQVLPFSVGLHASVSGSFTLLDFPLETWPSMAYQEYAVGGHLVDDKEAVAALGTVFQRLGDLALNEKDSAAAIESHLGN</sequence>